<keyword evidence="2" id="KW-1185">Reference proteome</keyword>
<protein>
    <submittedName>
        <fullName evidence="1">Uncharacterized protein</fullName>
    </submittedName>
</protein>
<comment type="caution">
    <text evidence="1">The sequence shown here is derived from an EMBL/GenBank/DDBJ whole genome shotgun (WGS) entry which is preliminary data.</text>
</comment>
<organism evidence="1 2">
    <name type="scientific">Moraxella porci DSM 25326</name>
    <dbReference type="NCBI Taxonomy" id="573983"/>
    <lineage>
        <taxon>Bacteria</taxon>
        <taxon>Pseudomonadati</taxon>
        <taxon>Pseudomonadota</taxon>
        <taxon>Gammaproteobacteria</taxon>
        <taxon>Moraxellales</taxon>
        <taxon>Moraxellaceae</taxon>
        <taxon>Moraxella</taxon>
    </lineage>
</organism>
<reference evidence="1 2" key="1">
    <citation type="submission" date="2017-02" db="EMBL/GenBank/DDBJ databases">
        <title>Draft genome sequence of Moraxella porci CCUG 54912T type strain.</title>
        <authorList>
            <person name="Salva-Serra F."/>
            <person name="Engstrom-Jakobsson H."/>
            <person name="Thorell K."/>
            <person name="Jaen-Luchoro D."/>
            <person name="Gonzales-Siles L."/>
            <person name="Karlsson R."/>
            <person name="Yazdan S."/>
            <person name="Boulund F."/>
            <person name="Johnning A."/>
            <person name="Engstrand L."/>
            <person name="Kristiansson E."/>
            <person name="Moore E."/>
        </authorList>
    </citation>
    <scope>NUCLEOTIDE SEQUENCE [LARGE SCALE GENOMIC DNA]</scope>
    <source>
        <strain evidence="1 2">CCUG 54912</strain>
    </source>
</reference>
<name>A0A1T0CUJ4_9GAMM</name>
<evidence type="ECO:0000313" key="2">
    <source>
        <dbReference type="Proteomes" id="UP000190683"/>
    </source>
</evidence>
<proteinExistence type="predicted"/>
<sequence length="345" mass="39430">MAQTPDALPSEDGSAVDVVEAATQSIDADLESKTANEEAMAEQAADENVKQLEWVDANHQEFRGWLQKTAHRMDGWFGDTNPNEPARASLRVMMDTTWNEYDGTTVKPRVRGKIKLPTLENRLSIVFGDDSLDDIPSDGGVMSDDRVATPNAEDRRFDRRQAREDNSSLALRWSKFRRAAGIDVDLGVRSDDVFVRAKYDKSWQLSHDIHARFEQMYRYGSSSEHTALTTLEFVQPQSQSRQIVSRSHLYYAHKDQEDLDWSSSLFQQHALPVKHGTAELSYGIYTGGDIVDKNPNLNTYGPYVSYRQPVWRDWLFLQGDVSYYNNKTEDRDHHVALFSRVEVVF</sequence>
<evidence type="ECO:0000313" key="1">
    <source>
        <dbReference type="EMBL" id="OOS25889.1"/>
    </source>
</evidence>
<accession>A0A1T0CUJ4</accession>
<dbReference type="EMBL" id="MUYV01000004">
    <property type="protein sequence ID" value="OOS25889.1"/>
    <property type="molecule type" value="Genomic_DNA"/>
</dbReference>
<dbReference type="Proteomes" id="UP000190683">
    <property type="component" value="Unassembled WGS sequence"/>
</dbReference>
<gene>
    <name evidence="1" type="ORF">B0681_03935</name>
</gene>
<dbReference type="STRING" id="573983.B0681_03935"/>
<dbReference type="AlphaFoldDB" id="A0A1T0CUJ4"/>